<dbReference type="GO" id="GO:0046872">
    <property type="term" value="F:metal ion binding"/>
    <property type="evidence" value="ECO:0007669"/>
    <property type="project" value="UniProtKB-KW"/>
</dbReference>
<dbReference type="KEGG" id="csm:CSUB8521_1270"/>
<keyword evidence="4" id="KW-0408">Iron</keyword>
<dbReference type="InterPro" id="IPR035938">
    <property type="entry name" value="Hemerythrin-like_sf"/>
</dbReference>
<feature type="domain" description="Hemerythrin-like" evidence="5">
    <location>
        <begin position="15"/>
        <end position="116"/>
    </location>
</feature>
<evidence type="ECO:0000259" key="5">
    <source>
        <dbReference type="Pfam" id="PF01814"/>
    </source>
</evidence>
<dbReference type="RefSeq" id="WP_052242999.1">
    <property type="nucleotide sequence ID" value="NZ_CP007772.1"/>
</dbReference>
<dbReference type="InterPro" id="IPR016131">
    <property type="entry name" value="Haemerythrin_Fe_BS"/>
</dbReference>
<dbReference type="CDD" id="cd12107">
    <property type="entry name" value="Hemerythrin"/>
    <property type="match status" value="1"/>
</dbReference>
<comment type="similarity">
    <text evidence="1">Belongs to the hemerythrin family.</text>
</comment>
<name>A0A0A8HAJ8_9BACT</name>
<evidence type="ECO:0000313" key="6">
    <source>
        <dbReference type="EMBL" id="AJC91101.1"/>
    </source>
</evidence>
<keyword evidence="3" id="KW-0479">Metal-binding</keyword>
<dbReference type="InterPro" id="IPR012312">
    <property type="entry name" value="Hemerythrin-like"/>
</dbReference>
<dbReference type="NCBIfam" id="TIGR02481">
    <property type="entry name" value="hemeryth_dom"/>
    <property type="match status" value="1"/>
</dbReference>
<organism evidence="6 7">
    <name type="scientific">Campylobacter subantarcticus LMG 24374</name>
    <dbReference type="NCBI Taxonomy" id="1388751"/>
    <lineage>
        <taxon>Bacteria</taxon>
        <taxon>Pseudomonadati</taxon>
        <taxon>Campylobacterota</taxon>
        <taxon>Epsilonproteobacteria</taxon>
        <taxon>Campylobacterales</taxon>
        <taxon>Campylobacteraceae</taxon>
        <taxon>Campylobacter</taxon>
    </lineage>
</organism>
<evidence type="ECO:0000256" key="2">
    <source>
        <dbReference type="ARBA" id="ARBA00022621"/>
    </source>
</evidence>
<evidence type="ECO:0000313" key="7">
    <source>
        <dbReference type="Proteomes" id="UP000031135"/>
    </source>
</evidence>
<keyword evidence="2" id="KW-0561">Oxygen transport</keyword>
<dbReference type="NCBIfam" id="NF033749">
    <property type="entry name" value="bact_hemeryth"/>
    <property type="match status" value="1"/>
</dbReference>
<dbReference type="PANTHER" id="PTHR37164">
    <property type="entry name" value="BACTERIOHEMERYTHRIN"/>
    <property type="match status" value="1"/>
</dbReference>
<evidence type="ECO:0000256" key="4">
    <source>
        <dbReference type="ARBA" id="ARBA00023004"/>
    </source>
</evidence>
<evidence type="ECO:0000256" key="1">
    <source>
        <dbReference type="ARBA" id="ARBA00010587"/>
    </source>
</evidence>
<dbReference type="AlphaFoldDB" id="A0A0A8HAJ8"/>
<accession>A0A0A8HAJ8</accession>
<dbReference type="PANTHER" id="PTHR37164:SF1">
    <property type="entry name" value="BACTERIOHEMERYTHRIN"/>
    <property type="match status" value="1"/>
</dbReference>
<reference evidence="6 7" key="1">
    <citation type="journal article" date="2014" name="Genome Biol. Evol.">
        <title>Comparative Genomics of the Campylobacter lari Group.</title>
        <authorList>
            <person name="Miller W.G."/>
            <person name="Yee E."/>
            <person name="Chapman M.H."/>
            <person name="Smith T.P."/>
            <person name="Bono J.L."/>
            <person name="Huynh S."/>
            <person name="Parker C.T."/>
            <person name="Vandamme P."/>
            <person name="Luong K."/>
            <person name="Korlach J."/>
        </authorList>
    </citation>
    <scope>NUCLEOTIDE SEQUENCE [LARGE SCALE GENOMIC DNA]</scope>
    <source>
        <strain evidence="6 7">LMG 24374</strain>
    </source>
</reference>
<dbReference type="HOGENOM" id="CLU_086902_0_0_7"/>
<dbReference type="InterPro" id="IPR050669">
    <property type="entry name" value="Hemerythrin"/>
</dbReference>
<dbReference type="OrthoDB" id="9774644at2"/>
<dbReference type="Gene3D" id="1.20.120.50">
    <property type="entry name" value="Hemerythrin-like"/>
    <property type="match status" value="1"/>
</dbReference>
<sequence>MLPEWDQKYSINNAKIDTQHQKLFELAAKAEEISDRPIYQVELKKLIAEFFNYIKIHFQDEENYMAEINYPYLNQHKLMHKQITKSMIKLIQSIKSTNDLKEKLYIVVNSWLIEHIIQHDMMIEYWRQSTQVKNTSDTFKEEPQKPKKFLYQCQCEGKTHKVPYDIHLKIQYSKVQFKCKECSANLILCKEKIEI</sequence>
<dbReference type="Pfam" id="PF01814">
    <property type="entry name" value="Hemerythrin"/>
    <property type="match status" value="1"/>
</dbReference>
<dbReference type="Proteomes" id="UP000031135">
    <property type="component" value="Chromosome"/>
</dbReference>
<gene>
    <name evidence="6" type="ORF">CSUB8521_1270</name>
</gene>
<proteinExistence type="inferred from homology"/>
<keyword evidence="2" id="KW-0813">Transport</keyword>
<protein>
    <submittedName>
        <fullName evidence="6">Hemerythrin-like metal-binding domain protein</fullName>
    </submittedName>
</protein>
<dbReference type="InterPro" id="IPR012827">
    <property type="entry name" value="Hemerythrin_metal-bd"/>
</dbReference>
<dbReference type="EMBL" id="CP007772">
    <property type="protein sequence ID" value="AJC91101.1"/>
    <property type="molecule type" value="Genomic_DNA"/>
</dbReference>
<dbReference type="PROSITE" id="PS00550">
    <property type="entry name" value="HEMERYTHRINS"/>
    <property type="match status" value="1"/>
</dbReference>
<dbReference type="GO" id="GO:0005344">
    <property type="term" value="F:oxygen carrier activity"/>
    <property type="evidence" value="ECO:0007669"/>
    <property type="project" value="UniProtKB-KW"/>
</dbReference>
<evidence type="ECO:0000256" key="3">
    <source>
        <dbReference type="ARBA" id="ARBA00022723"/>
    </source>
</evidence>
<dbReference type="SUPFAM" id="SSF47188">
    <property type="entry name" value="Hemerythrin-like"/>
    <property type="match status" value="1"/>
</dbReference>